<protein>
    <submittedName>
        <fullName evidence="1">Uncharacterized protein</fullName>
    </submittedName>
</protein>
<reference evidence="1" key="1">
    <citation type="submission" date="2021-03" db="EMBL/GenBank/DDBJ databases">
        <title>Molecular epidemiology and mechanisms of colistin and carbapenem resistance in Enterobacteriaceae from clinical isolates, the environment and porcine samples in Pretoria, South Africa.</title>
        <authorList>
            <person name="Bogoshi D."/>
            <person name="Mbelle N.M."/>
            <person name="Naidoo V."/>
            <person name="Osei Sekyere J."/>
        </authorList>
    </citation>
    <scope>NUCLEOTIDE SEQUENCE</scope>
    <source>
        <strain evidence="1">C052</strain>
    </source>
</reference>
<evidence type="ECO:0000313" key="2">
    <source>
        <dbReference type="Proteomes" id="UP000664477"/>
    </source>
</evidence>
<evidence type="ECO:0000313" key="1">
    <source>
        <dbReference type="EMBL" id="MBO1915675.1"/>
    </source>
</evidence>
<dbReference type="Proteomes" id="UP000664477">
    <property type="component" value="Unassembled WGS sequence"/>
</dbReference>
<comment type="caution">
    <text evidence="1">The sequence shown here is derived from an EMBL/GenBank/DDBJ whole genome shotgun (WGS) entry which is preliminary data.</text>
</comment>
<accession>A0A939NDM9</accession>
<dbReference type="AlphaFoldDB" id="A0A939NDM9"/>
<proteinExistence type="predicted"/>
<organism evidence="1 2">
    <name type="scientific">Providencia rettgeri</name>
    <dbReference type="NCBI Taxonomy" id="587"/>
    <lineage>
        <taxon>Bacteria</taxon>
        <taxon>Pseudomonadati</taxon>
        <taxon>Pseudomonadota</taxon>
        <taxon>Gammaproteobacteria</taxon>
        <taxon>Enterobacterales</taxon>
        <taxon>Morganellaceae</taxon>
        <taxon>Providencia</taxon>
    </lineage>
</organism>
<sequence length="74" mass="8310">MYITNKGDESKAISLSLHPQKRPPVEATLLLEKDDENVAVYNSGKYYTPTASGNKEVADKWEKVIHTLAQSLNY</sequence>
<gene>
    <name evidence="1" type="ORF">J4727_00385</name>
</gene>
<dbReference type="EMBL" id="JAGETQ010000001">
    <property type="protein sequence ID" value="MBO1915675.1"/>
    <property type="molecule type" value="Genomic_DNA"/>
</dbReference>
<name>A0A939NDM9_PRORE</name>